<evidence type="ECO:0000313" key="2">
    <source>
        <dbReference type="EMBL" id="UVI33319.1"/>
    </source>
</evidence>
<dbReference type="InterPro" id="IPR016181">
    <property type="entry name" value="Acyl_CoA_acyltransferase"/>
</dbReference>
<accession>A0ABY5SHU5</accession>
<dbReference type="CDD" id="cd04301">
    <property type="entry name" value="NAT_SF"/>
    <property type="match status" value="1"/>
</dbReference>
<reference evidence="2" key="1">
    <citation type="submission" date="2022-01" db="EMBL/GenBank/DDBJ databases">
        <title>Paenibacillus spongiae sp. nov., isolated from marine sponge.</title>
        <authorList>
            <person name="Li Z."/>
            <person name="Zhang M."/>
        </authorList>
    </citation>
    <scope>NUCLEOTIDE SEQUENCE</scope>
    <source>
        <strain evidence="2">PHS-Z3</strain>
    </source>
</reference>
<keyword evidence="3" id="KW-1185">Reference proteome</keyword>
<dbReference type="InterPro" id="IPR000182">
    <property type="entry name" value="GNAT_dom"/>
</dbReference>
<evidence type="ECO:0000259" key="1">
    <source>
        <dbReference type="PROSITE" id="PS51186"/>
    </source>
</evidence>
<organism evidence="2 3">
    <name type="scientific">Paenibacillus spongiae</name>
    <dbReference type="NCBI Taxonomy" id="2909671"/>
    <lineage>
        <taxon>Bacteria</taxon>
        <taxon>Bacillati</taxon>
        <taxon>Bacillota</taxon>
        <taxon>Bacilli</taxon>
        <taxon>Bacillales</taxon>
        <taxon>Paenibacillaceae</taxon>
        <taxon>Paenibacillus</taxon>
    </lineage>
</organism>
<dbReference type="Proteomes" id="UP001057877">
    <property type="component" value="Chromosome"/>
</dbReference>
<sequence length="256" mass="28385">MAAICRRSVIQTVKTVLSADLACSESNLITDAVSVHEAVIREGRFRFPVRRQTLSIVTMGKGAVISCNPERMEWVRQHLEPLTRGQIFSAGTIAATEDYVQRDNQYIAGPDQKYVCSTDDLKAFKIPHGINISICDRSSVTNLYEHTNFSHALSFRTDCERPDMLASIAECEGKIVGIAGASADCDFMWQIGVDVLPEYQGRGIGKAIVGTLTKAILDEGITPYYSTEVSNLQSRQLAISLGYWPAWIQLYARDRT</sequence>
<evidence type="ECO:0000313" key="3">
    <source>
        <dbReference type="Proteomes" id="UP001057877"/>
    </source>
</evidence>
<name>A0ABY5SHU5_9BACL</name>
<dbReference type="Pfam" id="PF00583">
    <property type="entry name" value="Acetyltransf_1"/>
    <property type="match status" value="1"/>
</dbReference>
<dbReference type="PROSITE" id="PS51186">
    <property type="entry name" value="GNAT"/>
    <property type="match status" value="1"/>
</dbReference>
<dbReference type="RefSeq" id="WP_258389373.1">
    <property type="nucleotide sequence ID" value="NZ_CP091430.1"/>
</dbReference>
<gene>
    <name evidence="2" type="ORF">L1F29_16380</name>
</gene>
<protein>
    <submittedName>
        <fullName evidence="2">GNAT family N-acetyltransferase</fullName>
    </submittedName>
</protein>
<dbReference type="Gene3D" id="3.40.630.30">
    <property type="match status" value="1"/>
</dbReference>
<dbReference type="EMBL" id="CP091430">
    <property type="protein sequence ID" value="UVI33319.1"/>
    <property type="molecule type" value="Genomic_DNA"/>
</dbReference>
<dbReference type="SUPFAM" id="SSF55729">
    <property type="entry name" value="Acyl-CoA N-acyltransferases (Nat)"/>
    <property type="match status" value="1"/>
</dbReference>
<feature type="domain" description="N-acetyltransferase" evidence="1">
    <location>
        <begin position="127"/>
        <end position="256"/>
    </location>
</feature>
<proteinExistence type="predicted"/>